<comment type="caution">
    <text evidence="1">The sequence shown here is derived from an EMBL/GenBank/DDBJ whole genome shotgun (WGS) entry which is preliminary data.</text>
</comment>
<dbReference type="Proteomes" id="UP000651057">
    <property type="component" value="Unassembled WGS sequence"/>
</dbReference>
<protein>
    <submittedName>
        <fullName evidence="1">Uncharacterized protein</fullName>
    </submittedName>
</protein>
<dbReference type="EMBL" id="JAERQJ010000010">
    <property type="protein sequence ID" value="MBL0685645.1"/>
    <property type="molecule type" value="Genomic_DNA"/>
</dbReference>
<dbReference type="RefSeq" id="WP_201923944.1">
    <property type="nucleotide sequence ID" value="NZ_BAABAX010000030.1"/>
</dbReference>
<keyword evidence="2" id="KW-1185">Reference proteome</keyword>
<dbReference type="AlphaFoldDB" id="A0A937DA44"/>
<organism evidence="1 2">
    <name type="scientific">Aquimarina mytili</name>
    <dbReference type="NCBI Taxonomy" id="874423"/>
    <lineage>
        <taxon>Bacteria</taxon>
        <taxon>Pseudomonadati</taxon>
        <taxon>Bacteroidota</taxon>
        <taxon>Flavobacteriia</taxon>
        <taxon>Flavobacteriales</taxon>
        <taxon>Flavobacteriaceae</taxon>
        <taxon>Aquimarina</taxon>
    </lineage>
</organism>
<proteinExistence type="predicted"/>
<evidence type="ECO:0000313" key="2">
    <source>
        <dbReference type="Proteomes" id="UP000651057"/>
    </source>
</evidence>
<reference evidence="1" key="1">
    <citation type="submission" date="2021-01" db="EMBL/GenBank/DDBJ databases">
        <authorList>
            <person name="Zhong Y.L."/>
        </authorList>
    </citation>
    <scope>NUCLEOTIDE SEQUENCE</scope>
    <source>
        <strain evidence="1">KCTC 23302</strain>
    </source>
</reference>
<name>A0A937DA44_9FLAO</name>
<gene>
    <name evidence="1" type="ORF">JJQ60_19065</name>
</gene>
<accession>A0A937DA44</accession>
<sequence length="116" mass="13433">MAQLNMNGSYELTNEKVDEEVTKTSAGNYALGYVKEKTFWVKYVGRADIDLNDRLKSWVGKYERFKFSYASSPKAAFEKECNNYHDFGGKKSLDNKIHPDRPDDSNWKCPVCDIFK</sequence>
<evidence type="ECO:0000313" key="1">
    <source>
        <dbReference type="EMBL" id="MBL0685645.1"/>
    </source>
</evidence>